<evidence type="ECO:0000313" key="2">
    <source>
        <dbReference type="EMBL" id="SOX53850.1"/>
    </source>
</evidence>
<keyword evidence="3" id="KW-1185">Reference proteome</keyword>
<name>A0A2K4YAN4_9MYCO</name>
<evidence type="ECO:0000256" key="1">
    <source>
        <dbReference type="SAM" id="MobiDB-lite"/>
    </source>
</evidence>
<dbReference type="Proteomes" id="UP000236318">
    <property type="component" value="Unassembled WGS sequence"/>
</dbReference>
<dbReference type="AlphaFoldDB" id="A0A2K4YAN4"/>
<organism evidence="2 3">
    <name type="scientific">Mycobacterium ahvazicum</name>
    <dbReference type="NCBI Taxonomy" id="1964395"/>
    <lineage>
        <taxon>Bacteria</taxon>
        <taxon>Bacillati</taxon>
        <taxon>Actinomycetota</taxon>
        <taxon>Actinomycetes</taxon>
        <taxon>Mycobacteriales</taxon>
        <taxon>Mycobacteriaceae</taxon>
        <taxon>Mycobacterium</taxon>
        <taxon>Mycobacterium simiae complex</taxon>
    </lineage>
</organism>
<comment type="caution">
    <text evidence="2">The sequence shown here is derived from an EMBL/GenBank/DDBJ whole genome shotgun (WGS) entry which is preliminary data.</text>
</comment>
<sequence length="94" mass="10278">MTTEIEERPVEACPAPVEPPIMTITYRSDRLGHLDNQSPHSRRIQLLGIHCVADNATPAYRVLGATATTRPSAPGQTKHRFGCAGADTLDWSPR</sequence>
<protein>
    <submittedName>
        <fullName evidence="2">Uncharacterized protein</fullName>
    </submittedName>
</protein>
<reference evidence="2" key="1">
    <citation type="submission" date="2018-01" db="EMBL/GenBank/DDBJ databases">
        <authorList>
            <consortium name="Urmite Genomes"/>
        </authorList>
    </citation>
    <scope>NUCLEOTIDE SEQUENCE [LARGE SCALE GENOMIC DNA]</scope>
    <source>
        <strain evidence="2">AFP003</strain>
    </source>
</reference>
<dbReference type="EMBL" id="FXEG02000002">
    <property type="protein sequence ID" value="SOX53850.1"/>
    <property type="molecule type" value="Genomic_DNA"/>
</dbReference>
<evidence type="ECO:0000313" key="3">
    <source>
        <dbReference type="Proteomes" id="UP000236318"/>
    </source>
</evidence>
<gene>
    <name evidence="2" type="ORF">MAAFP003_2526</name>
</gene>
<proteinExistence type="predicted"/>
<feature type="region of interest" description="Disordered" evidence="1">
    <location>
        <begin position="67"/>
        <end position="94"/>
    </location>
</feature>
<accession>A0A2K4YAN4</accession>